<dbReference type="Proteomes" id="UP000827986">
    <property type="component" value="Unassembled WGS sequence"/>
</dbReference>
<protein>
    <submittedName>
        <fullName evidence="2">Uncharacterized protein</fullName>
    </submittedName>
</protein>
<evidence type="ECO:0000313" key="3">
    <source>
        <dbReference type="Proteomes" id="UP000827986"/>
    </source>
</evidence>
<organism evidence="2 3">
    <name type="scientific">Mauremys mutica</name>
    <name type="common">yellowpond turtle</name>
    <dbReference type="NCBI Taxonomy" id="74926"/>
    <lineage>
        <taxon>Eukaryota</taxon>
        <taxon>Metazoa</taxon>
        <taxon>Chordata</taxon>
        <taxon>Craniata</taxon>
        <taxon>Vertebrata</taxon>
        <taxon>Euteleostomi</taxon>
        <taxon>Archelosauria</taxon>
        <taxon>Testudinata</taxon>
        <taxon>Testudines</taxon>
        <taxon>Cryptodira</taxon>
        <taxon>Durocryptodira</taxon>
        <taxon>Testudinoidea</taxon>
        <taxon>Geoemydidae</taxon>
        <taxon>Geoemydinae</taxon>
        <taxon>Mauremys</taxon>
    </lineage>
</organism>
<accession>A0A9D3X3X9</accession>
<evidence type="ECO:0000313" key="2">
    <source>
        <dbReference type="EMBL" id="KAH1172248.1"/>
    </source>
</evidence>
<dbReference type="EMBL" id="JAHDVG010000483">
    <property type="protein sequence ID" value="KAH1172248.1"/>
    <property type="molecule type" value="Genomic_DNA"/>
</dbReference>
<feature type="non-terminal residue" evidence="2">
    <location>
        <position position="1"/>
    </location>
</feature>
<dbReference type="AlphaFoldDB" id="A0A9D3X3X9"/>
<comment type="caution">
    <text evidence="2">The sequence shown here is derived from an EMBL/GenBank/DDBJ whole genome shotgun (WGS) entry which is preliminary data.</text>
</comment>
<keyword evidence="3" id="KW-1185">Reference proteome</keyword>
<name>A0A9D3X3X9_9SAUR</name>
<sequence length="96" mass="10403">RVLYDGQNYTAEEEKVHATKSLSLERRLSQSRGCRHPRAVGKFGSLGLACPSPRYQQRDGELRDRLSLDGASRLSGRGGGTGTGLEMAGAVKVENK</sequence>
<reference evidence="2" key="1">
    <citation type="submission" date="2021-09" db="EMBL/GenBank/DDBJ databases">
        <title>The genome of Mauremys mutica provides insights into the evolution of semi-aquatic lifestyle.</title>
        <authorList>
            <person name="Gong S."/>
            <person name="Gao Y."/>
        </authorList>
    </citation>
    <scope>NUCLEOTIDE SEQUENCE</scope>
    <source>
        <strain evidence="2">MM-2020</strain>
        <tissue evidence="2">Muscle</tissue>
    </source>
</reference>
<feature type="region of interest" description="Disordered" evidence="1">
    <location>
        <begin position="69"/>
        <end position="96"/>
    </location>
</feature>
<evidence type="ECO:0000256" key="1">
    <source>
        <dbReference type="SAM" id="MobiDB-lite"/>
    </source>
</evidence>
<proteinExistence type="predicted"/>
<feature type="non-terminal residue" evidence="2">
    <location>
        <position position="96"/>
    </location>
</feature>
<gene>
    <name evidence="2" type="ORF">KIL84_007866</name>
</gene>